<evidence type="ECO:0000256" key="7">
    <source>
        <dbReference type="ARBA" id="ARBA00022840"/>
    </source>
</evidence>
<keyword evidence="12" id="KW-1185">Reference proteome</keyword>
<keyword evidence="9" id="KW-0472">Membrane</keyword>
<comment type="subcellular location">
    <subcellularLocation>
        <location evidence="1">Cell inner membrane</location>
    </subcellularLocation>
</comment>
<dbReference type="PROSITE" id="PS00211">
    <property type="entry name" value="ABC_TRANSPORTER_1"/>
    <property type="match status" value="1"/>
</dbReference>
<evidence type="ECO:0000256" key="4">
    <source>
        <dbReference type="ARBA" id="ARBA00022475"/>
    </source>
</evidence>
<sequence length="356" mass="38686">MDLNIQNVIKSYGAVKALDNVSLNIPHGSLVCFLGPSGCGKTTLLRAVAGLEDIDSGRIMLGDNDLSHTPARSRNFGVVFQSYSLFPHMTAARNIAYGLECRSWTKAQIAARVREMLDLVHLANQAEKLPAQMSGGQQQRIAIARALAPNPSLLLLDEPLSALDAKVREELRNEIRALQKRVGITTIMVTHDQEEALAMADVIVVMKDGHIEQTGTPQTLYQQPLTSFVADFIGRMNILPLDKTTGNSLHFADKVLKLDAAEVSGSAPVSKVGIRPEAVSLLPATQTMPDDNHFPATIRSQIYLGHISRLEVVPDKRPDVKISVEMHGTANRTGYLPQTGDAVTLHLPADALRVLS</sequence>
<evidence type="ECO:0000313" key="11">
    <source>
        <dbReference type="EMBL" id="MBB5089580.1"/>
    </source>
</evidence>
<proteinExistence type="inferred from homology"/>
<reference evidence="11 12" key="1">
    <citation type="submission" date="2020-08" db="EMBL/GenBank/DDBJ databases">
        <title>Genomic Encyclopedia of Type Strains, Phase IV (KMG-IV): sequencing the most valuable type-strain genomes for metagenomic binning, comparative biology and taxonomic classification.</title>
        <authorList>
            <person name="Goeker M."/>
        </authorList>
    </citation>
    <scope>NUCLEOTIDE SEQUENCE [LARGE SCALE GENOMIC DNA]</scope>
    <source>
        <strain evidence="11 12">DSM 25620</strain>
    </source>
</reference>
<dbReference type="AlphaFoldDB" id="A0A7W8ELM0"/>
<dbReference type="Pfam" id="PF08402">
    <property type="entry name" value="TOBE_2"/>
    <property type="match status" value="1"/>
</dbReference>
<keyword evidence="5" id="KW-0997">Cell inner membrane</keyword>
<dbReference type="PROSITE" id="PS50893">
    <property type="entry name" value="ABC_TRANSPORTER_2"/>
    <property type="match status" value="1"/>
</dbReference>
<protein>
    <submittedName>
        <fullName evidence="11">Iron(III) transport system ATP-binding protein</fullName>
    </submittedName>
</protein>
<dbReference type="InterPro" id="IPR050093">
    <property type="entry name" value="ABC_SmlMolc_Importer"/>
</dbReference>
<dbReference type="GO" id="GO:0043190">
    <property type="term" value="C:ATP-binding cassette (ABC) transporter complex"/>
    <property type="evidence" value="ECO:0007669"/>
    <property type="project" value="InterPro"/>
</dbReference>
<dbReference type="Gene3D" id="2.40.50.100">
    <property type="match status" value="1"/>
</dbReference>
<comment type="caution">
    <text evidence="11">The sequence shown here is derived from an EMBL/GenBank/DDBJ whole genome shotgun (WGS) entry which is preliminary data.</text>
</comment>
<dbReference type="SUPFAM" id="SSF50331">
    <property type="entry name" value="MOP-like"/>
    <property type="match status" value="1"/>
</dbReference>
<dbReference type="GO" id="GO:0005524">
    <property type="term" value="F:ATP binding"/>
    <property type="evidence" value="ECO:0007669"/>
    <property type="project" value="UniProtKB-KW"/>
</dbReference>
<dbReference type="InterPro" id="IPR013611">
    <property type="entry name" value="Transp-assoc_OB_typ2"/>
</dbReference>
<evidence type="ECO:0000256" key="3">
    <source>
        <dbReference type="ARBA" id="ARBA00022448"/>
    </source>
</evidence>
<dbReference type="GO" id="GO:0016887">
    <property type="term" value="F:ATP hydrolysis activity"/>
    <property type="evidence" value="ECO:0007669"/>
    <property type="project" value="InterPro"/>
</dbReference>
<dbReference type="InterPro" id="IPR027417">
    <property type="entry name" value="P-loop_NTPase"/>
</dbReference>
<dbReference type="Proteomes" id="UP000531231">
    <property type="component" value="Unassembled WGS sequence"/>
</dbReference>
<dbReference type="Gene3D" id="3.40.50.300">
    <property type="entry name" value="P-loop containing nucleotide triphosphate hydrolases"/>
    <property type="match status" value="1"/>
</dbReference>
<feature type="domain" description="ABC transporter" evidence="10">
    <location>
        <begin position="3"/>
        <end position="233"/>
    </location>
</feature>
<keyword evidence="3" id="KW-0813">Transport</keyword>
<dbReference type="InterPro" id="IPR003593">
    <property type="entry name" value="AAA+_ATPase"/>
</dbReference>
<dbReference type="InterPro" id="IPR017871">
    <property type="entry name" value="ABC_transporter-like_CS"/>
</dbReference>
<comment type="similarity">
    <text evidence="2">Belongs to the ABC transporter superfamily.</text>
</comment>
<keyword evidence="4" id="KW-1003">Cell membrane</keyword>
<dbReference type="InterPro" id="IPR008995">
    <property type="entry name" value="Mo/tungstate-bd_C_term_dom"/>
</dbReference>
<accession>A0A7W8ELM0</accession>
<organism evidence="11 12">
    <name type="scientific">Pseudochrobactrum saccharolyticum</name>
    <dbReference type="NCBI Taxonomy" id="354352"/>
    <lineage>
        <taxon>Bacteria</taxon>
        <taxon>Pseudomonadati</taxon>
        <taxon>Pseudomonadota</taxon>
        <taxon>Alphaproteobacteria</taxon>
        <taxon>Hyphomicrobiales</taxon>
        <taxon>Brucellaceae</taxon>
        <taxon>Pseudochrobactrum</taxon>
    </lineage>
</organism>
<dbReference type="GO" id="GO:0022857">
    <property type="term" value="F:transmembrane transporter activity"/>
    <property type="evidence" value="ECO:0007669"/>
    <property type="project" value="InterPro"/>
</dbReference>
<name>A0A7W8ELM0_9HYPH</name>
<dbReference type="RefSeq" id="WP_151158221.1">
    <property type="nucleotide sequence ID" value="NZ_JACHIL010000001.1"/>
</dbReference>
<dbReference type="GO" id="GO:0015697">
    <property type="term" value="P:quaternary ammonium group transport"/>
    <property type="evidence" value="ECO:0007669"/>
    <property type="project" value="UniProtKB-ARBA"/>
</dbReference>
<evidence type="ECO:0000313" key="12">
    <source>
        <dbReference type="Proteomes" id="UP000531231"/>
    </source>
</evidence>
<dbReference type="InterPro" id="IPR003439">
    <property type="entry name" value="ABC_transporter-like_ATP-bd"/>
</dbReference>
<dbReference type="EMBL" id="JACHIL010000001">
    <property type="protein sequence ID" value="MBB5089580.1"/>
    <property type="molecule type" value="Genomic_DNA"/>
</dbReference>
<evidence type="ECO:0000256" key="9">
    <source>
        <dbReference type="ARBA" id="ARBA00023136"/>
    </source>
</evidence>
<keyword evidence="8" id="KW-1278">Translocase</keyword>
<evidence type="ECO:0000256" key="1">
    <source>
        <dbReference type="ARBA" id="ARBA00004533"/>
    </source>
</evidence>
<keyword evidence="7 11" id="KW-0067">ATP-binding</keyword>
<evidence type="ECO:0000259" key="10">
    <source>
        <dbReference type="PROSITE" id="PS50893"/>
    </source>
</evidence>
<evidence type="ECO:0000256" key="6">
    <source>
        <dbReference type="ARBA" id="ARBA00022741"/>
    </source>
</evidence>
<gene>
    <name evidence="11" type="ORF">HNQ68_000092</name>
</gene>
<dbReference type="PANTHER" id="PTHR42781:SF5">
    <property type="entry name" value="PUTRESCINE TRANSPORT ATP-BINDING PROTEIN POTG"/>
    <property type="match status" value="1"/>
</dbReference>
<dbReference type="PANTHER" id="PTHR42781">
    <property type="entry name" value="SPERMIDINE/PUTRESCINE IMPORT ATP-BINDING PROTEIN POTA"/>
    <property type="match status" value="1"/>
</dbReference>
<dbReference type="Pfam" id="PF00005">
    <property type="entry name" value="ABC_tran"/>
    <property type="match status" value="1"/>
</dbReference>
<dbReference type="FunFam" id="3.40.50.300:FF:000425">
    <property type="entry name" value="Probable ABC transporter, ATP-binding subunit"/>
    <property type="match status" value="1"/>
</dbReference>
<evidence type="ECO:0000256" key="8">
    <source>
        <dbReference type="ARBA" id="ARBA00022967"/>
    </source>
</evidence>
<evidence type="ECO:0000256" key="2">
    <source>
        <dbReference type="ARBA" id="ARBA00005417"/>
    </source>
</evidence>
<keyword evidence="6" id="KW-0547">Nucleotide-binding</keyword>
<dbReference type="SMART" id="SM00382">
    <property type="entry name" value="AAA"/>
    <property type="match status" value="1"/>
</dbReference>
<dbReference type="SUPFAM" id="SSF52540">
    <property type="entry name" value="P-loop containing nucleoside triphosphate hydrolases"/>
    <property type="match status" value="1"/>
</dbReference>
<evidence type="ECO:0000256" key="5">
    <source>
        <dbReference type="ARBA" id="ARBA00022519"/>
    </source>
</evidence>